<dbReference type="PANTHER" id="PTHR43463:SF1">
    <property type="entry name" value="NICOTINATE-NUCLEOTIDE--DIMETHYLBENZIMIDAZOLE PHOSPHORIBOSYLTRANSFERASE"/>
    <property type="match status" value="1"/>
</dbReference>
<dbReference type="InterPro" id="IPR003200">
    <property type="entry name" value="Nict_dMeBzImd_PRibTrfase"/>
</dbReference>
<name>A0A2L0F535_SORCE</name>
<evidence type="ECO:0000256" key="5">
    <source>
        <dbReference type="ARBA" id="ARBA00022573"/>
    </source>
</evidence>
<dbReference type="NCBIfam" id="NF000996">
    <property type="entry name" value="PRK00105.1"/>
    <property type="match status" value="1"/>
</dbReference>
<dbReference type="OrthoDB" id="9781491at2"/>
<dbReference type="GO" id="GO:0009236">
    <property type="term" value="P:cobalamin biosynthetic process"/>
    <property type="evidence" value="ECO:0007669"/>
    <property type="project" value="UniProtKB-UniRule"/>
</dbReference>
<evidence type="ECO:0000256" key="8">
    <source>
        <dbReference type="ARBA" id="ARBA00030686"/>
    </source>
</evidence>
<evidence type="ECO:0000256" key="10">
    <source>
        <dbReference type="HAMAP-Rule" id="MF_00230"/>
    </source>
</evidence>
<dbReference type="Proteomes" id="UP000238348">
    <property type="component" value="Chromosome"/>
</dbReference>
<dbReference type="PANTHER" id="PTHR43463">
    <property type="entry name" value="NICOTINATE-NUCLEOTIDE--DIMETHYLBENZIMIDAZOLE PHOSPHORIBOSYLTRANSFERASE"/>
    <property type="match status" value="1"/>
</dbReference>
<dbReference type="Gene3D" id="1.10.1610.10">
    <property type="match status" value="1"/>
</dbReference>
<reference evidence="11 12" key="1">
    <citation type="submission" date="2015-09" db="EMBL/GenBank/DDBJ databases">
        <title>Sorangium comparison.</title>
        <authorList>
            <person name="Zaburannyi N."/>
            <person name="Bunk B."/>
            <person name="Overmann J."/>
            <person name="Mueller R."/>
        </authorList>
    </citation>
    <scope>NUCLEOTIDE SEQUENCE [LARGE SCALE GENOMIC DNA]</scope>
    <source>
        <strain evidence="11 12">So ce26</strain>
    </source>
</reference>
<keyword evidence="5 10" id="KW-0169">Cobalamin biosynthesis</keyword>
<gene>
    <name evidence="10 11" type="primary">cobT</name>
    <name evidence="11" type="ORF">SOCE26_081930</name>
</gene>
<dbReference type="InterPro" id="IPR023195">
    <property type="entry name" value="Nict_dMeBzImd_PRibTrfase_N"/>
</dbReference>
<evidence type="ECO:0000313" key="12">
    <source>
        <dbReference type="Proteomes" id="UP000238348"/>
    </source>
</evidence>
<accession>A0A2L0F535</accession>
<protein>
    <recommendedName>
        <fullName evidence="4 10">Nicotinate-nucleotide--dimethylbenzimidazole phosphoribosyltransferase</fullName>
        <shortName evidence="10">NN:DBI PRT</shortName>
        <ecNumber evidence="3 10">2.4.2.21</ecNumber>
    </recommendedName>
    <alternativeName>
        <fullName evidence="8 10">N(1)-alpha-phosphoribosyltransferase</fullName>
    </alternativeName>
</protein>
<dbReference type="Pfam" id="PF02277">
    <property type="entry name" value="DBI_PRT"/>
    <property type="match status" value="1"/>
</dbReference>
<evidence type="ECO:0000256" key="4">
    <source>
        <dbReference type="ARBA" id="ARBA00015486"/>
    </source>
</evidence>
<dbReference type="SUPFAM" id="SSF52733">
    <property type="entry name" value="Nicotinate mononucleotide:5,6-dimethylbenzimidazole phosphoribosyltransferase (CobT)"/>
    <property type="match status" value="1"/>
</dbReference>
<dbReference type="InterPro" id="IPR017846">
    <property type="entry name" value="Nict_dMeBzImd_PRibTrfase_bact"/>
</dbReference>
<comment type="similarity">
    <text evidence="2 10">Belongs to the CobT family.</text>
</comment>
<dbReference type="CDD" id="cd02439">
    <property type="entry name" value="DMB-PRT_CobT"/>
    <property type="match status" value="1"/>
</dbReference>
<evidence type="ECO:0000256" key="7">
    <source>
        <dbReference type="ARBA" id="ARBA00022679"/>
    </source>
</evidence>
<dbReference type="EMBL" id="CP012673">
    <property type="protein sequence ID" value="AUX46685.1"/>
    <property type="molecule type" value="Genomic_DNA"/>
</dbReference>
<evidence type="ECO:0000313" key="11">
    <source>
        <dbReference type="EMBL" id="AUX46685.1"/>
    </source>
</evidence>
<proteinExistence type="inferred from homology"/>
<keyword evidence="6 10" id="KW-0328">Glycosyltransferase</keyword>
<dbReference type="GO" id="GO:0008939">
    <property type="term" value="F:nicotinate-nucleotide-dimethylbenzimidazole phosphoribosyltransferase activity"/>
    <property type="evidence" value="ECO:0007669"/>
    <property type="project" value="UniProtKB-UniRule"/>
</dbReference>
<dbReference type="AlphaFoldDB" id="A0A2L0F535"/>
<dbReference type="Gene3D" id="3.40.50.10210">
    <property type="match status" value="1"/>
</dbReference>
<evidence type="ECO:0000256" key="9">
    <source>
        <dbReference type="ARBA" id="ARBA00047340"/>
    </source>
</evidence>
<evidence type="ECO:0000256" key="2">
    <source>
        <dbReference type="ARBA" id="ARBA00007110"/>
    </source>
</evidence>
<feature type="active site" description="Proton acceptor" evidence="10">
    <location>
        <position position="324"/>
    </location>
</feature>
<comment type="pathway">
    <text evidence="1 10">Nucleoside biosynthesis; alpha-ribazole biosynthesis; alpha-ribazole from 5,6-dimethylbenzimidazole: step 1/2.</text>
</comment>
<dbReference type="EC" id="2.4.2.21" evidence="3 10"/>
<evidence type="ECO:0000256" key="1">
    <source>
        <dbReference type="ARBA" id="ARBA00005049"/>
    </source>
</evidence>
<dbReference type="HAMAP" id="MF_00230">
    <property type="entry name" value="CobT"/>
    <property type="match status" value="1"/>
</dbReference>
<dbReference type="InterPro" id="IPR036087">
    <property type="entry name" value="Nict_dMeBzImd_PRibTrfase_sf"/>
</dbReference>
<organism evidence="11 12">
    <name type="scientific">Sorangium cellulosum</name>
    <name type="common">Polyangium cellulosum</name>
    <dbReference type="NCBI Taxonomy" id="56"/>
    <lineage>
        <taxon>Bacteria</taxon>
        <taxon>Pseudomonadati</taxon>
        <taxon>Myxococcota</taxon>
        <taxon>Polyangia</taxon>
        <taxon>Polyangiales</taxon>
        <taxon>Polyangiaceae</taxon>
        <taxon>Sorangium</taxon>
    </lineage>
</organism>
<evidence type="ECO:0000256" key="6">
    <source>
        <dbReference type="ARBA" id="ARBA00022676"/>
    </source>
</evidence>
<comment type="catalytic activity">
    <reaction evidence="9 10">
        <text>5,6-dimethylbenzimidazole + nicotinate beta-D-ribonucleotide = alpha-ribazole 5'-phosphate + nicotinate + H(+)</text>
        <dbReference type="Rhea" id="RHEA:11196"/>
        <dbReference type="ChEBI" id="CHEBI:15378"/>
        <dbReference type="ChEBI" id="CHEBI:15890"/>
        <dbReference type="ChEBI" id="CHEBI:32544"/>
        <dbReference type="ChEBI" id="CHEBI:57502"/>
        <dbReference type="ChEBI" id="CHEBI:57918"/>
        <dbReference type="EC" id="2.4.2.21"/>
    </reaction>
</comment>
<dbReference type="RefSeq" id="WP_104984835.1">
    <property type="nucleotide sequence ID" value="NZ_CP012673.1"/>
</dbReference>
<keyword evidence="7 10" id="KW-0808">Transferase</keyword>
<dbReference type="NCBIfam" id="TIGR03160">
    <property type="entry name" value="cobT_DBIPRT"/>
    <property type="match status" value="1"/>
</dbReference>
<sequence>MAFPPTWEFPEPDARAASAARARQDTLTKPRGSLGALEELAVELAAIQGGPPASRPAAAVLFAADHPVTRHGVSAYPPEVTAAMVANFVSGGAAASVLCRHLGVELRIVDVGVAHPYEPAPGGDGGGAAARLRRDPVAGDPIGDLRVEDALSEAVYERALRAGAAEIDALGGDTRVVLLGEMGIGNTTAAAAIAALLLDLPAEDLVGAGTGVAGDALARKIEVVRDATRRVVQAARDPHRVVRSVGGKEIAALVGAAARAIERRMAVLVDGFIVSTAALALVRMDARARRGMLFAHRSAERGHARVLAALDARPLLDLGMRLGEASAALAALPLLDAACALHAGMATFASASVPDRAPPGAP</sequence>
<comment type="function">
    <text evidence="10">Catalyzes the synthesis of alpha-ribazole-5'-phosphate from nicotinate mononucleotide (NAMN) and 5,6-dimethylbenzimidazole (DMB).</text>
</comment>
<dbReference type="UniPathway" id="UPA00061">
    <property type="reaction ID" value="UER00516"/>
</dbReference>
<evidence type="ECO:0000256" key="3">
    <source>
        <dbReference type="ARBA" id="ARBA00011991"/>
    </source>
</evidence>